<dbReference type="EMBL" id="CAXLJM020000001">
    <property type="protein sequence ID" value="CAL8068266.1"/>
    <property type="molecule type" value="Genomic_DNA"/>
</dbReference>
<dbReference type="PANTHER" id="PTHR24198:SF165">
    <property type="entry name" value="ANKYRIN REPEAT-CONTAINING PROTEIN-RELATED"/>
    <property type="match status" value="1"/>
</dbReference>
<dbReference type="Pfam" id="PF12796">
    <property type="entry name" value="Ank_2"/>
    <property type="match status" value="1"/>
</dbReference>
<dbReference type="Pfam" id="PF13857">
    <property type="entry name" value="Ank_5"/>
    <property type="match status" value="1"/>
</dbReference>
<feature type="domain" description="CARD" evidence="5">
    <location>
        <begin position="1"/>
        <end position="92"/>
    </location>
</feature>
<comment type="caution">
    <text evidence="6">The sequence shown here is derived from an EMBL/GenBank/DDBJ whole genome shotgun (WGS) entry which is preliminary data.</text>
</comment>
<feature type="repeat" description="ANK" evidence="3">
    <location>
        <begin position="1430"/>
        <end position="1480"/>
    </location>
</feature>
<dbReference type="Gene3D" id="3.40.50.300">
    <property type="entry name" value="P-loop containing nucleotide triphosphate hydrolases"/>
    <property type="match status" value="1"/>
</dbReference>
<organism evidence="6 7">
    <name type="scientific">Orchesella dallaii</name>
    <dbReference type="NCBI Taxonomy" id="48710"/>
    <lineage>
        <taxon>Eukaryota</taxon>
        <taxon>Metazoa</taxon>
        <taxon>Ecdysozoa</taxon>
        <taxon>Arthropoda</taxon>
        <taxon>Hexapoda</taxon>
        <taxon>Collembola</taxon>
        <taxon>Entomobryomorpha</taxon>
        <taxon>Entomobryoidea</taxon>
        <taxon>Orchesellidae</taxon>
        <taxon>Orchesellinae</taxon>
        <taxon>Orchesella</taxon>
    </lineage>
</organism>
<reference evidence="6 7" key="1">
    <citation type="submission" date="2024-08" db="EMBL/GenBank/DDBJ databases">
        <authorList>
            <person name="Cucini C."/>
            <person name="Frati F."/>
        </authorList>
    </citation>
    <scope>NUCLEOTIDE SEQUENCE [LARGE SCALE GENOMIC DNA]</scope>
</reference>
<dbReference type="SMART" id="SM00248">
    <property type="entry name" value="ANK"/>
    <property type="match status" value="8"/>
</dbReference>
<protein>
    <recommendedName>
        <fullName evidence="5">CARD domain-containing protein</fullName>
    </recommendedName>
</protein>
<dbReference type="InterPro" id="IPR001315">
    <property type="entry name" value="CARD"/>
</dbReference>
<gene>
    <name evidence="6" type="ORF">ODALV1_LOCUS187</name>
</gene>
<feature type="repeat" description="ANK" evidence="3">
    <location>
        <begin position="1327"/>
        <end position="1361"/>
    </location>
</feature>
<name>A0ABP1PIM6_9HEXA</name>
<dbReference type="PROSITE" id="PS50209">
    <property type="entry name" value="CARD"/>
    <property type="match status" value="1"/>
</dbReference>
<dbReference type="PROSITE" id="PS50088">
    <property type="entry name" value="ANK_REPEAT"/>
    <property type="match status" value="3"/>
</dbReference>
<evidence type="ECO:0000259" key="5">
    <source>
        <dbReference type="PROSITE" id="PS50209"/>
    </source>
</evidence>
<feature type="repeat" description="ANK" evidence="3">
    <location>
        <begin position="1559"/>
        <end position="1591"/>
    </location>
</feature>
<dbReference type="InterPro" id="IPR036770">
    <property type="entry name" value="Ankyrin_rpt-contain_sf"/>
</dbReference>
<dbReference type="Proteomes" id="UP001642540">
    <property type="component" value="Unassembled WGS sequence"/>
</dbReference>
<feature type="compositionally biased region" description="Polar residues" evidence="4">
    <location>
        <begin position="1274"/>
        <end position="1287"/>
    </location>
</feature>
<keyword evidence="2 3" id="KW-0040">ANK repeat</keyword>
<feature type="region of interest" description="Disordered" evidence="4">
    <location>
        <begin position="1274"/>
        <end position="1296"/>
    </location>
</feature>
<accession>A0ABP1PIM6</accession>
<sequence>MESNQKKWITKNIDELASTTLISQRLLNRLHGENYLNAEEVWDLRREDVEPIRKSFNLYQILMKRTGGAYEKLVEILEDDSQTAAAEILRGLNPRPTRSSVSFYEDENRMFQSLPANLQFLASSIAVLSPNCVLTMDRVMQNANPWMLKFIRLKDSNLSEEALESIKSEVEIGENIYMTELPVVTDSTQRRVYVVQHDEVECGRVKFKDGVKIFYDQISWGDLTDKYKRECQGKQLNFSGQNITLEELCEWFEASTGSNICKLLEHLEGTMLLKLLNNNIPAICSNSLMAPRRDYIPRLLKSRRHISRRILEITKENTKKSTEEEDGEVTPIAFDSIGNITNDILVFKNVELYDLQLLVKKYGHGKCDHSSNIINPIIKNPKQKQVTNILLQQQQDFEEICKMTNSPVHLFDCKKGAENTPVQEIHWVKSQGSLSSVHMYIHDVQEDVKESALTEEDITSPVIIADSDGTGKSTLMKKWASDMIKKGFCVQYIEMTEFLRQFFSGDATLNYDESDDNKLENFEACNLMWDHLAGTLKCFLKHRFVKAISQHASNSKFEQLLIRTIISSRNDKFKMGLFFDGLDEINPGQMQLAKLILGYFTSHELTNIRVWIATRPDLLEEFEENFGVLGYNLKPFNSNDPIFVLTSYWINSTQDELFQTRLKTFAAKCYQIADKNISEQEKLMVGKPLICRLLSYVYQEEALRIAGTKTNCEINVSDITSFTLTKMFKNYIEAKLDKGIAGLSMSYSKPKLYYYAHMVLGIKLLFPRLHSCFMEVFRPQTDALSQAILSIGIVEMWKKGAPPRFVHKTLADYFAAATVIELLLKLAETSNECNDKTVSNIIHPLLLLLSQIFKVDEHTSVISDLEELQNCKLSFRFRHYNICFFLNHLLDEVDCNILSRVSNVYVQLCRQVTTTTDEAKFMAAMKCWVMPLCYQTSSALPIGHITEKPSEFNEILYFAAKYGDMRMLQLICNFFQSFTNLNVIEIEDEEGEADIVFKSHTGNNDITLLHIAVESGDDEKVDYLITTCGYEDIIWEKRFSNLFELCLLNTNYCDSVAVKKRTSTLQMLASRRNGAYFAGNAHFRALSLMVSGVSLELLYTLLDIVFGQMNFSLADEDMYFNTSTTPHNFVCSNSHGQNIFHLLPTTHYDKKMNPEKYHEALEKLEAFFQYDILVPIEEEYPRKNISSEDYETDIDDQENETSENEEFFDSNTDSNFPYSEVLASNIELPYISDDRVSVYQNENEKEECTGIVNEESFRYYQNDNLVLQESCSDVDNLEDSPSPSYADNASAEREDSSRILVPEKENSFENNNPVNALKLYLESVNSAGWTPVHVAVSCLNLLDKTLEFFIRNGVSLDIPDHRGSTCIFKAVAGHRSKAFLRRLIAHGANVKHKKKMGEQLLHVAAAYYNFKAVKLLVNEFKQKVDVVDEDGNTPLHVIFRTHSRGIYHDQNMEVEIKPNNQHKIIQFLIENGADINKANRSGETALDLALRSIDGGDDNIFKILTNPAIQMPINKYFTLALKGIIMNSRFGSIWHPKLITPFAEELTKLGANVSQTDSDGATLLHLAAKAHSIGVVFLLERNLINVNTKDNRGQTALDYMSCKKDPDKCKIYNCGIIRSWLVKATTHVT</sequence>
<dbReference type="InterPro" id="IPR027417">
    <property type="entry name" value="P-loop_NTPase"/>
</dbReference>
<keyword evidence="7" id="KW-1185">Reference proteome</keyword>
<dbReference type="Gene3D" id="1.25.40.20">
    <property type="entry name" value="Ankyrin repeat-containing domain"/>
    <property type="match status" value="2"/>
</dbReference>
<evidence type="ECO:0000313" key="7">
    <source>
        <dbReference type="Proteomes" id="UP001642540"/>
    </source>
</evidence>
<dbReference type="InterPro" id="IPR011029">
    <property type="entry name" value="DEATH-like_dom_sf"/>
</dbReference>
<evidence type="ECO:0000313" key="6">
    <source>
        <dbReference type="EMBL" id="CAL8068266.1"/>
    </source>
</evidence>
<evidence type="ECO:0000256" key="3">
    <source>
        <dbReference type="PROSITE-ProRule" id="PRU00023"/>
    </source>
</evidence>
<evidence type="ECO:0000256" key="4">
    <source>
        <dbReference type="SAM" id="MobiDB-lite"/>
    </source>
</evidence>
<dbReference type="Pfam" id="PF13637">
    <property type="entry name" value="Ank_4"/>
    <property type="match status" value="1"/>
</dbReference>
<dbReference type="Gene3D" id="1.10.533.10">
    <property type="entry name" value="Death Domain, Fas"/>
    <property type="match status" value="1"/>
</dbReference>
<evidence type="ECO:0000256" key="2">
    <source>
        <dbReference type="ARBA" id="ARBA00023043"/>
    </source>
</evidence>
<dbReference type="PANTHER" id="PTHR24198">
    <property type="entry name" value="ANKYRIN REPEAT AND PROTEIN KINASE DOMAIN-CONTAINING PROTEIN"/>
    <property type="match status" value="1"/>
</dbReference>
<evidence type="ECO:0000256" key="1">
    <source>
        <dbReference type="ARBA" id="ARBA00022737"/>
    </source>
</evidence>
<keyword evidence="1" id="KW-0677">Repeat</keyword>
<proteinExistence type="predicted"/>
<dbReference type="InterPro" id="IPR002110">
    <property type="entry name" value="Ankyrin_rpt"/>
</dbReference>
<dbReference type="SUPFAM" id="SSF48403">
    <property type="entry name" value="Ankyrin repeat"/>
    <property type="match status" value="1"/>
</dbReference>